<keyword evidence="1" id="KW-0732">Signal</keyword>
<evidence type="ECO:0000256" key="1">
    <source>
        <dbReference type="SAM" id="SignalP"/>
    </source>
</evidence>
<dbReference type="Proteomes" id="UP001549098">
    <property type="component" value="Unassembled WGS sequence"/>
</dbReference>
<accession>A0ABV2F977</accession>
<proteinExistence type="predicted"/>
<protein>
    <recommendedName>
        <fullName evidence="4">DUF3993 domain-containing protein</fullName>
    </recommendedName>
</protein>
<comment type="caution">
    <text evidence="2">The sequence shown here is derived from an EMBL/GenBank/DDBJ whole genome shotgun (WGS) entry which is preliminary data.</text>
</comment>
<name>A0ABV2F977_9BACL</name>
<sequence>MKKLISALFLMAVFVFPMSAFADSASSEEPQTLDQIKEHYEYIFNKYQVNEPFSAEDAAFIQEHAKDVGAVVVKDPGTPTTFESGTKYFKGSNTNYALTGYINYDYSALGKNKWDVYMTAWDIAGIKRNITGSVKIDGFGVVDISTGAVGKVYTSTLSSSSSSKVSSFDMSKNDSYSGLLFIVYYYPKATFDGYDLPGTIQ</sequence>
<evidence type="ECO:0008006" key="4">
    <source>
        <dbReference type="Google" id="ProtNLM"/>
    </source>
</evidence>
<dbReference type="RefSeq" id="WP_354500657.1">
    <property type="nucleotide sequence ID" value="NZ_JBEPLV010000006.1"/>
</dbReference>
<evidence type="ECO:0000313" key="2">
    <source>
        <dbReference type="EMBL" id="MET3548326.1"/>
    </source>
</evidence>
<dbReference type="EMBL" id="JBEPLV010000006">
    <property type="protein sequence ID" value="MET3548326.1"/>
    <property type="molecule type" value="Genomic_DNA"/>
</dbReference>
<feature type="chain" id="PRO_5047301027" description="DUF3993 domain-containing protein" evidence="1">
    <location>
        <begin position="23"/>
        <end position="201"/>
    </location>
</feature>
<organism evidence="2 3">
    <name type="scientific">Paenibacillus favisporus</name>
    <dbReference type="NCBI Taxonomy" id="221028"/>
    <lineage>
        <taxon>Bacteria</taxon>
        <taxon>Bacillati</taxon>
        <taxon>Bacillota</taxon>
        <taxon>Bacilli</taxon>
        <taxon>Bacillales</taxon>
        <taxon>Paenibacillaceae</taxon>
        <taxon>Paenibacillus</taxon>
    </lineage>
</organism>
<gene>
    <name evidence="2" type="ORF">ABID47_004956</name>
</gene>
<feature type="signal peptide" evidence="1">
    <location>
        <begin position="1"/>
        <end position="22"/>
    </location>
</feature>
<evidence type="ECO:0000313" key="3">
    <source>
        <dbReference type="Proteomes" id="UP001549098"/>
    </source>
</evidence>
<reference evidence="2 3" key="1">
    <citation type="submission" date="2024-06" db="EMBL/GenBank/DDBJ databases">
        <title>Genomic Encyclopedia of Type Strains, Phase IV (KMG-IV): sequencing the most valuable type-strain genomes for metagenomic binning, comparative biology and taxonomic classification.</title>
        <authorList>
            <person name="Goeker M."/>
        </authorList>
    </citation>
    <scope>NUCLEOTIDE SEQUENCE [LARGE SCALE GENOMIC DNA]</scope>
    <source>
        <strain evidence="2 3">DSM 17253</strain>
    </source>
</reference>
<keyword evidence="3" id="KW-1185">Reference proteome</keyword>